<feature type="region of interest" description="Disordered" evidence="1">
    <location>
        <begin position="34"/>
        <end position="64"/>
    </location>
</feature>
<accession>A0A7W6MGR0</accession>
<evidence type="ECO:0000313" key="3">
    <source>
        <dbReference type="Proteomes" id="UP000524492"/>
    </source>
</evidence>
<organism evidence="2 3">
    <name type="scientific">Rhizobium aethiopicum</name>
    <dbReference type="NCBI Taxonomy" id="1138170"/>
    <lineage>
        <taxon>Bacteria</taxon>
        <taxon>Pseudomonadati</taxon>
        <taxon>Pseudomonadota</taxon>
        <taxon>Alphaproteobacteria</taxon>
        <taxon>Hyphomicrobiales</taxon>
        <taxon>Rhizobiaceae</taxon>
        <taxon>Rhizobium/Agrobacterium group</taxon>
        <taxon>Rhizobium</taxon>
    </lineage>
</organism>
<evidence type="ECO:0000313" key="2">
    <source>
        <dbReference type="EMBL" id="MBB4192232.1"/>
    </source>
</evidence>
<evidence type="ECO:0000256" key="1">
    <source>
        <dbReference type="SAM" id="MobiDB-lite"/>
    </source>
</evidence>
<feature type="region of interest" description="Disordered" evidence="1">
    <location>
        <begin position="1"/>
        <end position="21"/>
    </location>
</feature>
<sequence>MKQTGEVYQAKSAEGNARKGENCMSEGCHGWLVRPIQDPSPTPPHKGEGLCAAPSHDKHQRFCG</sequence>
<proteinExistence type="predicted"/>
<dbReference type="AlphaFoldDB" id="A0A7W6MGR0"/>
<name>A0A7W6MGR0_9HYPH</name>
<dbReference type="EMBL" id="JACIFV010000006">
    <property type="protein sequence ID" value="MBB4192232.1"/>
    <property type="molecule type" value="Genomic_DNA"/>
</dbReference>
<reference evidence="2 3" key="1">
    <citation type="submission" date="2020-08" db="EMBL/GenBank/DDBJ databases">
        <title>Genomic Encyclopedia of Type Strains, Phase IV (KMG-V): Genome sequencing to study the core and pangenomes of soil and plant-associated prokaryotes.</title>
        <authorList>
            <person name="Whitman W."/>
        </authorList>
    </citation>
    <scope>NUCLEOTIDE SEQUENCE [LARGE SCALE GENOMIC DNA]</scope>
    <source>
        <strain evidence="2 3">SEMIA 4074</strain>
    </source>
</reference>
<comment type="caution">
    <text evidence="2">The sequence shown here is derived from an EMBL/GenBank/DDBJ whole genome shotgun (WGS) entry which is preliminary data.</text>
</comment>
<gene>
    <name evidence="2" type="ORF">GGD53_002389</name>
</gene>
<keyword evidence="3" id="KW-1185">Reference proteome</keyword>
<dbReference type="Proteomes" id="UP000524492">
    <property type="component" value="Unassembled WGS sequence"/>
</dbReference>
<protein>
    <submittedName>
        <fullName evidence="2">Uncharacterized protein</fullName>
    </submittedName>
</protein>